<dbReference type="Pfam" id="PF01042">
    <property type="entry name" value="Ribonuc_L-PSP"/>
    <property type="match status" value="1"/>
</dbReference>
<gene>
    <name evidence="3" type="ORF">EPL05_13170</name>
</gene>
<dbReference type="OrthoDB" id="9803101at2"/>
<proteinExistence type="inferred from homology"/>
<dbReference type="GO" id="GO:0019239">
    <property type="term" value="F:deaminase activity"/>
    <property type="evidence" value="ECO:0007669"/>
    <property type="project" value="TreeGrafter"/>
</dbReference>
<feature type="signal peptide" evidence="2">
    <location>
        <begin position="1"/>
        <end position="18"/>
    </location>
</feature>
<dbReference type="CDD" id="cd00448">
    <property type="entry name" value="YjgF_YER057c_UK114_family"/>
    <property type="match status" value="1"/>
</dbReference>
<evidence type="ECO:0000313" key="3">
    <source>
        <dbReference type="EMBL" id="RWY51017.1"/>
    </source>
</evidence>
<dbReference type="Proteomes" id="UP000286701">
    <property type="component" value="Unassembled WGS sequence"/>
</dbReference>
<dbReference type="PANTHER" id="PTHR11803">
    <property type="entry name" value="2-IMINOBUTANOATE/2-IMINOPROPANOATE DEAMINASE RIDA"/>
    <property type="match status" value="1"/>
</dbReference>
<dbReference type="PROSITE" id="PS51257">
    <property type="entry name" value="PROKAR_LIPOPROTEIN"/>
    <property type="match status" value="1"/>
</dbReference>
<comment type="similarity">
    <text evidence="1">Belongs to the RutC family.</text>
</comment>
<organism evidence="3 4">
    <name type="scientific">Mucilaginibacter gilvus</name>
    <dbReference type="NCBI Taxonomy" id="2305909"/>
    <lineage>
        <taxon>Bacteria</taxon>
        <taxon>Pseudomonadati</taxon>
        <taxon>Bacteroidota</taxon>
        <taxon>Sphingobacteriia</taxon>
        <taxon>Sphingobacteriales</taxon>
        <taxon>Sphingobacteriaceae</taxon>
        <taxon>Mucilaginibacter</taxon>
    </lineage>
</organism>
<dbReference type="AlphaFoldDB" id="A0A3S3VDG3"/>
<feature type="chain" id="PRO_5018677924" evidence="2">
    <location>
        <begin position="19"/>
        <end position="156"/>
    </location>
</feature>
<name>A0A3S3VDG3_9SPHI</name>
<evidence type="ECO:0000256" key="1">
    <source>
        <dbReference type="ARBA" id="ARBA00010552"/>
    </source>
</evidence>
<evidence type="ECO:0000256" key="2">
    <source>
        <dbReference type="SAM" id="SignalP"/>
    </source>
</evidence>
<protein>
    <submittedName>
        <fullName evidence="3">RidA family protein</fullName>
    </submittedName>
</protein>
<evidence type="ECO:0000313" key="4">
    <source>
        <dbReference type="Proteomes" id="UP000286701"/>
    </source>
</evidence>
<dbReference type="RefSeq" id="WP_128534436.1">
    <property type="nucleotide sequence ID" value="NZ_SBIW01000006.1"/>
</dbReference>
<dbReference type="SUPFAM" id="SSF55298">
    <property type="entry name" value="YjgF-like"/>
    <property type="match status" value="1"/>
</dbReference>
<dbReference type="InterPro" id="IPR006175">
    <property type="entry name" value="YjgF/YER057c/UK114"/>
</dbReference>
<reference evidence="3 4" key="1">
    <citation type="submission" date="2019-01" db="EMBL/GenBank/DDBJ databases">
        <title>Mucilaginibacter antarcticum sp. nov., isolated from antarctic soil.</title>
        <authorList>
            <person name="Yan Y.-Q."/>
            <person name="Du Z.-J."/>
        </authorList>
    </citation>
    <scope>NUCLEOTIDE SEQUENCE [LARGE SCALE GENOMIC DNA]</scope>
    <source>
        <strain evidence="3 4">F01003</strain>
    </source>
</reference>
<dbReference type="GO" id="GO:0005829">
    <property type="term" value="C:cytosol"/>
    <property type="evidence" value="ECO:0007669"/>
    <property type="project" value="TreeGrafter"/>
</dbReference>
<dbReference type="Gene3D" id="3.30.1330.40">
    <property type="entry name" value="RutC-like"/>
    <property type="match status" value="1"/>
</dbReference>
<keyword evidence="4" id="KW-1185">Reference proteome</keyword>
<dbReference type="EMBL" id="SBIW01000006">
    <property type="protein sequence ID" value="RWY51017.1"/>
    <property type="molecule type" value="Genomic_DNA"/>
</dbReference>
<dbReference type="PANTHER" id="PTHR11803:SF58">
    <property type="entry name" value="PROTEIN HMF1-RELATED"/>
    <property type="match status" value="1"/>
</dbReference>
<accession>A0A3S3VDG3</accession>
<keyword evidence="2" id="KW-0732">Signal</keyword>
<sequence>MKRLIPLIIVLFSTACLAQQKTTVELVNPATVVTPKGYSQLAVLDLGASKMLILSGQVALDKDGNLNGKGDIAKQIEQTFANIKAIIESQGGAMANVVKLNYYLLDVANIQTLRAIRDKFIDVNHPPASTLVQVSKLFREDILVEIEATAVIPNKP</sequence>
<dbReference type="InterPro" id="IPR035959">
    <property type="entry name" value="RutC-like_sf"/>
</dbReference>
<comment type="caution">
    <text evidence="3">The sequence shown here is derived from an EMBL/GenBank/DDBJ whole genome shotgun (WGS) entry which is preliminary data.</text>
</comment>